<feature type="domain" description="Sulfatase-modifying factor enzyme-like" evidence="2">
    <location>
        <begin position="298"/>
        <end position="417"/>
    </location>
</feature>
<accession>A0ABW5E0T3</accession>
<dbReference type="PANTHER" id="PTHR23150:SF19">
    <property type="entry name" value="FORMYLGLYCINE-GENERATING ENZYME"/>
    <property type="match status" value="1"/>
</dbReference>
<evidence type="ECO:0000313" key="5">
    <source>
        <dbReference type="Proteomes" id="UP001597297"/>
    </source>
</evidence>
<protein>
    <submittedName>
        <fullName evidence="4">SUMF1/EgtB/PvdO family nonheme iron enzyme</fullName>
    </submittedName>
</protein>
<dbReference type="Gene3D" id="3.30.200.20">
    <property type="entry name" value="Phosphorylase Kinase, domain 1"/>
    <property type="match status" value="1"/>
</dbReference>
<evidence type="ECO:0000313" key="4">
    <source>
        <dbReference type="EMBL" id="MFD2276167.1"/>
    </source>
</evidence>
<dbReference type="InterPro" id="IPR001245">
    <property type="entry name" value="Ser-Thr/Tyr_kinase_cat_dom"/>
</dbReference>
<reference evidence="5" key="1">
    <citation type="journal article" date="2019" name="Int. J. Syst. Evol. Microbiol.">
        <title>The Global Catalogue of Microorganisms (GCM) 10K type strain sequencing project: providing services to taxonomists for standard genome sequencing and annotation.</title>
        <authorList>
            <consortium name="The Broad Institute Genomics Platform"/>
            <consortium name="The Broad Institute Genome Sequencing Center for Infectious Disease"/>
            <person name="Wu L."/>
            <person name="Ma J."/>
        </authorList>
    </citation>
    <scope>NUCLEOTIDE SEQUENCE [LARGE SCALE GENOMIC DNA]</scope>
    <source>
        <strain evidence="5">JCM 16545</strain>
    </source>
</reference>
<dbReference type="SUPFAM" id="SSF56436">
    <property type="entry name" value="C-type lectin-like"/>
    <property type="match status" value="1"/>
</dbReference>
<evidence type="ECO:0000259" key="2">
    <source>
        <dbReference type="Pfam" id="PF03781"/>
    </source>
</evidence>
<keyword evidence="5" id="KW-1185">Reference proteome</keyword>
<dbReference type="RefSeq" id="WP_377094497.1">
    <property type="nucleotide sequence ID" value="NZ_JBHSJM010000001.1"/>
</dbReference>
<feature type="domain" description="Serine-threonine/tyrosine-protein kinase catalytic" evidence="3">
    <location>
        <begin position="32"/>
        <end position="161"/>
    </location>
</feature>
<dbReference type="Proteomes" id="UP001597297">
    <property type="component" value="Unassembled WGS sequence"/>
</dbReference>
<dbReference type="InterPro" id="IPR005532">
    <property type="entry name" value="SUMF_dom"/>
</dbReference>
<organism evidence="4 5">
    <name type="scientific">Rubritalea spongiae</name>
    <dbReference type="NCBI Taxonomy" id="430797"/>
    <lineage>
        <taxon>Bacteria</taxon>
        <taxon>Pseudomonadati</taxon>
        <taxon>Verrucomicrobiota</taxon>
        <taxon>Verrucomicrobiia</taxon>
        <taxon>Verrucomicrobiales</taxon>
        <taxon>Rubritaleaceae</taxon>
        <taxon>Rubritalea</taxon>
    </lineage>
</organism>
<dbReference type="InterPro" id="IPR011009">
    <property type="entry name" value="Kinase-like_dom_sf"/>
</dbReference>
<dbReference type="SUPFAM" id="SSF56112">
    <property type="entry name" value="Protein kinase-like (PK-like)"/>
    <property type="match status" value="1"/>
</dbReference>
<dbReference type="PANTHER" id="PTHR23150">
    <property type="entry name" value="SULFATASE MODIFYING FACTOR 1, 2"/>
    <property type="match status" value="1"/>
</dbReference>
<dbReference type="EMBL" id="JBHUJC010000020">
    <property type="protein sequence ID" value="MFD2276167.1"/>
    <property type="molecule type" value="Genomic_DNA"/>
</dbReference>
<comment type="caution">
    <text evidence="4">The sequence shown here is derived from an EMBL/GenBank/DDBJ whole genome shotgun (WGS) entry which is preliminary data.</text>
</comment>
<gene>
    <name evidence="4" type="ORF">ACFSQZ_06790</name>
</gene>
<dbReference type="Gene3D" id="3.90.1580.10">
    <property type="entry name" value="paralog of FGE (formylglycine-generating enzyme)"/>
    <property type="match status" value="1"/>
</dbReference>
<dbReference type="InterPro" id="IPR016187">
    <property type="entry name" value="CTDL_fold"/>
</dbReference>
<dbReference type="InterPro" id="IPR042095">
    <property type="entry name" value="SUMF_sf"/>
</dbReference>
<feature type="transmembrane region" description="Helical" evidence="1">
    <location>
        <begin position="249"/>
        <end position="270"/>
    </location>
</feature>
<evidence type="ECO:0000259" key="3">
    <source>
        <dbReference type="Pfam" id="PF07714"/>
    </source>
</evidence>
<keyword evidence="1" id="KW-1133">Transmembrane helix</keyword>
<name>A0ABW5E0T3_9BACT</name>
<dbReference type="Pfam" id="PF03781">
    <property type="entry name" value="FGE-sulfatase"/>
    <property type="match status" value="1"/>
</dbReference>
<dbReference type="InterPro" id="IPR051043">
    <property type="entry name" value="Sulfatase_Mod_Factor_Kinase"/>
</dbReference>
<keyword evidence="1" id="KW-0812">Transmembrane</keyword>
<evidence type="ECO:0000256" key="1">
    <source>
        <dbReference type="SAM" id="Phobius"/>
    </source>
</evidence>
<keyword evidence="1" id="KW-0472">Membrane</keyword>
<sequence>MENANQRLEVGMQVGDYRLDELIYDGPTTRTWQAHQVSVDREVIIDSLNRSEQDNEETVATFLSDVRAKAHVDHPLIGSVFEAVRKGKLCFYARECLHGQTLQQLSEDETKMRPEKVVHIIRQIAEANLYLEQHKIASLPISPEQIFISEHSLCRLINMAVGGDRDHNISTQDKHTIATAFIPILQEGCPGSTRTRSLLNYMEDLGREIPLTWEQIRELSEEVELQLSEPSVPIAISEQIPSPNKSKSLILLAGAGIGAAIVIGLGAVLLNQPEKPKERQLTDTVHIPAGKYLTHEGSRNELNEFWIDAHEVTIAEYAKFLEAMDLFSAEESEIYQHPEQPSSKTNHLPLDWQSLLTAARNGASWNGIQVDLNCPIIGIDWWDAFAYCAYNRRRLPTQEEWNATLRHSKADHLTRSNWGPVDQQSKDITNNGIYGLAGNVSEWAANPSKDPTFPTKPEMPVVCGGSYLKKSSSATSREWLSTEQTEEIDARSIRRGDIGFRTISNRPD</sequence>
<dbReference type="Gene3D" id="1.10.510.10">
    <property type="entry name" value="Transferase(Phosphotransferase) domain 1"/>
    <property type="match status" value="1"/>
</dbReference>
<dbReference type="Pfam" id="PF07714">
    <property type="entry name" value="PK_Tyr_Ser-Thr"/>
    <property type="match status" value="1"/>
</dbReference>
<proteinExistence type="predicted"/>